<dbReference type="GO" id="GO:0003676">
    <property type="term" value="F:nucleic acid binding"/>
    <property type="evidence" value="ECO:0007669"/>
    <property type="project" value="InterPro"/>
</dbReference>
<feature type="domain" description="Integrase catalytic" evidence="1">
    <location>
        <begin position="1"/>
        <end position="117"/>
    </location>
</feature>
<dbReference type="Pfam" id="PF13683">
    <property type="entry name" value="rve_3"/>
    <property type="match status" value="1"/>
</dbReference>
<evidence type="ECO:0000259" key="1">
    <source>
        <dbReference type="PROSITE" id="PS50994"/>
    </source>
</evidence>
<dbReference type="GO" id="GO:0015074">
    <property type="term" value="P:DNA integration"/>
    <property type="evidence" value="ECO:0007669"/>
    <property type="project" value="InterPro"/>
</dbReference>
<sequence length="117" mass="13853">LQNSPLVDFCIRALKKALSLTLPEIFNSDQGSQFTSVDFIKKLQEKSIQISMDGRGRAMDNIFTERLWRSVKYEEVYLHDYQTVREAKEGISRYLAFYNQERPHQSLDYRTPDEVLW</sequence>
<gene>
    <name evidence="2" type="ORF">S06H3_44727</name>
</gene>
<dbReference type="Gene3D" id="3.30.420.10">
    <property type="entry name" value="Ribonuclease H-like superfamily/Ribonuclease H"/>
    <property type="match status" value="1"/>
</dbReference>
<dbReference type="PROSITE" id="PS50994">
    <property type="entry name" value="INTEGRASE"/>
    <property type="match status" value="1"/>
</dbReference>
<evidence type="ECO:0000313" key="2">
    <source>
        <dbReference type="EMBL" id="GAI41942.1"/>
    </source>
</evidence>
<protein>
    <recommendedName>
        <fullName evidence="1">Integrase catalytic domain-containing protein</fullName>
    </recommendedName>
</protein>
<name>X1ND29_9ZZZZ</name>
<dbReference type="EMBL" id="BARV01027849">
    <property type="protein sequence ID" value="GAI41942.1"/>
    <property type="molecule type" value="Genomic_DNA"/>
</dbReference>
<accession>X1ND29</accession>
<proteinExistence type="predicted"/>
<comment type="caution">
    <text evidence="2">The sequence shown here is derived from an EMBL/GenBank/DDBJ whole genome shotgun (WGS) entry which is preliminary data.</text>
</comment>
<dbReference type="InterPro" id="IPR001584">
    <property type="entry name" value="Integrase_cat-core"/>
</dbReference>
<organism evidence="2">
    <name type="scientific">marine sediment metagenome</name>
    <dbReference type="NCBI Taxonomy" id="412755"/>
    <lineage>
        <taxon>unclassified sequences</taxon>
        <taxon>metagenomes</taxon>
        <taxon>ecological metagenomes</taxon>
    </lineage>
</organism>
<dbReference type="AlphaFoldDB" id="X1ND29"/>
<reference evidence="2" key="1">
    <citation type="journal article" date="2014" name="Front. Microbiol.">
        <title>High frequency of phylogenetically diverse reductive dehalogenase-homologous genes in deep subseafloor sedimentary metagenomes.</title>
        <authorList>
            <person name="Kawai M."/>
            <person name="Futagami T."/>
            <person name="Toyoda A."/>
            <person name="Takaki Y."/>
            <person name="Nishi S."/>
            <person name="Hori S."/>
            <person name="Arai W."/>
            <person name="Tsubouchi T."/>
            <person name="Morono Y."/>
            <person name="Uchiyama I."/>
            <person name="Ito T."/>
            <person name="Fujiyama A."/>
            <person name="Inagaki F."/>
            <person name="Takami H."/>
        </authorList>
    </citation>
    <scope>NUCLEOTIDE SEQUENCE</scope>
    <source>
        <strain evidence="2">Expedition CK06-06</strain>
    </source>
</reference>
<dbReference type="PANTHER" id="PTHR46889:SF4">
    <property type="entry name" value="TRANSPOSASE INSO FOR INSERTION SEQUENCE ELEMENT IS911B-RELATED"/>
    <property type="match status" value="1"/>
</dbReference>
<dbReference type="InterPro" id="IPR050900">
    <property type="entry name" value="Transposase_IS3/IS150/IS904"/>
</dbReference>
<dbReference type="InterPro" id="IPR012337">
    <property type="entry name" value="RNaseH-like_sf"/>
</dbReference>
<feature type="non-terminal residue" evidence="2">
    <location>
        <position position="1"/>
    </location>
</feature>
<dbReference type="PANTHER" id="PTHR46889">
    <property type="entry name" value="TRANSPOSASE INSF FOR INSERTION SEQUENCE IS3B-RELATED"/>
    <property type="match status" value="1"/>
</dbReference>
<dbReference type="SUPFAM" id="SSF53098">
    <property type="entry name" value="Ribonuclease H-like"/>
    <property type="match status" value="1"/>
</dbReference>
<dbReference type="InterPro" id="IPR036397">
    <property type="entry name" value="RNaseH_sf"/>
</dbReference>